<dbReference type="InterPro" id="IPR023774">
    <property type="entry name" value="Put_metal_dep_hydrolase_YfiT"/>
</dbReference>
<organism evidence="6 7">
    <name type="scientific">Flaviramulus basaltis</name>
    <dbReference type="NCBI Taxonomy" id="369401"/>
    <lineage>
        <taxon>Bacteria</taxon>
        <taxon>Pseudomonadati</taxon>
        <taxon>Bacteroidota</taxon>
        <taxon>Flavobacteriia</taxon>
        <taxon>Flavobacteriales</taxon>
        <taxon>Flavobacteriaceae</taxon>
        <taxon>Flaviramulus</taxon>
    </lineage>
</organism>
<dbReference type="GO" id="GO:0016787">
    <property type="term" value="F:hydrolase activity"/>
    <property type="evidence" value="ECO:0007669"/>
    <property type="project" value="UniProtKB-KW"/>
</dbReference>
<dbReference type="Gene3D" id="1.20.120.450">
    <property type="entry name" value="dinb family like domain"/>
    <property type="match status" value="1"/>
</dbReference>
<dbReference type="RefSeq" id="WP_072402363.1">
    <property type="nucleotide sequence ID" value="NZ_FPKV01000002.1"/>
</dbReference>
<evidence type="ECO:0000256" key="2">
    <source>
        <dbReference type="ARBA" id="ARBA00022723"/>
    </source>
</evidence>
<dbReference type="Proteomes" id="UP000182544">
    <property type="component" value="Unassembled WGS sequence"/>
</dbReference>
<evidence type="ECO:0000256" key="4">
    <source>
        <dbReference type="ARBA" id="ARBA00022833"/>
    </source>
</evidence>
<evidence type="ECO:0000256" key="3">
    <source>
        <dbReference type="ARBA" id="ARBA00022801"/>
    </source>
</evidence>
<accession>A0A1K2IKB3</accession>
<evidence type="ECO:0000259" key="5">
    <source>
        <dbReference type="Pfam" id="PF12867"/>
    </source>
</evidence>
<dbReference type="OrthoDB" id="9796039at2"/>
<feature type="domain" description="DinB-like" evidence="5">
    <location>
        <begin position="34"/>
        <end position="171"/>
    </location>
</feature>
<dbReference type="InterPro" id="IPR024775">
    <property type="entry name" value="DinB-like"/>
</dbReference>
<sequence>MTEQELQKLKYPIGEFNSTSNISKQNIESWISILEYFPNRLEKLVSGLTDEQLNTVYRSNGWTIRQVVHHLSDSHHHSYNRFKWALTEDKPVIKAYHEERWAELLDAKTAPIEMSLLHLKAIHAKLVYLLKTLNDDDLNKCFIHPETNSEVLLKKNIGIYAWHSNHHYAHIENLLKRNNWL</sequence>
<name>A0A1K2IKB3_9FLAO</name>
<reference evidence="6 7" key="1">
    <citation type="submission" date="2016-10" db="EMBL/GenBank/DDBJ databases">
        <authorList>
            <person name="de Groot N.N."/>
        </authorList>
    </citation>
    <scope>NUCLEOTIDE SEQUENCE [LARGE SCALE GENOMIC DNA]</scope>
    <source>
        <strain evidence="6 7">DSM 18180</strain>
    </source>
</reference>
<dbReference type="Pfam" id="PF12867">
    <property type="entry name" value="DinB_2"/>
    <property type="match status" value="1"/>
</dbReference>
<dbReference type="InterPro" id="IPR034660">
    <property type="entry name" value="DinB/YfiT-like"/>
</dbReference>
<keyword evidence="4" id="KW-0862">Zinc</keyword>
<dbReference type="NCBIfam" id="NF009807">
    <property type="entry name" value="PRK13291.1"/>
    <property type="match status" value="1"/>
</dbReference>
<keyword evidence="2" id="KW-0479">Metal-binding</keyword>
<proteinExistence type="inferred from homology"/>
<evidence type="ECO:0000313" key="6">
    <source>
        <dbReference type="EMBL" id="SFZ92893.1"/>
    </source>
</evidence>
<protein>
    <submittedName>
        <fullName evidence="6">DinB superfamily protein</fullName>
    </submittedName>
</protein>
<keyword evidence="3" id="KW-0378">Hydrolase</keyword>
<evidence type="ECO:0000313" key="7">
    <source>
        <dbReference type="Proteomes" id="UP000182544"/>
    </source>
</evidence>
<dbReference type="HAMAP" id="MF_01256">
    <property type="entry name" value="YfiT_hydrol"/>
    <property type="match status" value="1"/>
</dbReference>
<dbReference type="GO" id="GO:0046872">
    <property type="term" value="F:metal ion binding"/>
    <property type="evidence" value="ECO:0007669"/>
    <property type="project" value="UniProtKB-KW"/>
</dbReference>
<dbReference type="EMBL" id="FPKV01000002">
    <property type="protein sequence ID" value="SFZ92893.1"/>
    <property type="molecule type" value="Genomic_DNA"/>
</dbReference>
<keyword evidence="1" id="KW-0963">Cytoplasm</keyword>
<dbReference type="STRING" id="369401.SAMN05428642_1021061"/>
<gene>
    <name evidence="6" type="ORF">SAMN05428642_1021061</name>
</gene>
<dbReference type="SUPFAM" id="SSF109854">
    <property type="entry name" value="DinB/YfiT-like putative metalloenzymes"/>
    <property type="match status" value="1"/>
</dbReference>
<evidence type="ECO:0000256" key="1">
    <source>
        <dbReference type="ARBA" id="ARBA00022490"/>
    </source>
</evidence>
<dbReference type="AlphaFoldDB" id="A0A1K2IKB3"/>
<keyword evidence="7" id="KW-1185">Reference proteome</keyword>